<gene>
    <name evidence="1" type="ORF">LODBEIA_P10790</name>
</gene>
<accession>A0ABP0ZKQ2</accession>
<evidence type="ECO:0000313" key="1">
    <source>
        <dbReference type="EMBL" id="CAK9436521.1"/>
    </source>
</evidence>
<dbReference type="RefSeq" id="XP_066828017.1">
    <property type="nucleotide sequence ID" value="XM_066970927.1"/>
</dbReference>
<protein>
    <submittedName>
        <fullName evidence="1">Uncharacterized protein</fullName>
    </submittedName>
</protein>
<dbReference type="Proteomes" id="UP001497383">
    <property type="component" value="Chromosome 1"/>
</dbReference>
<sequence length="120" mass="13408">MFRTAIKSSVRHTARSTTWKRSIATDINNGTKGQKTWPDWATVRRVFVTDGYALVGWSVALSGIMFWGPYIAVQSSDAIDHVPRDRGAQVIAKREGLDEVKITVDIPQTYVPLDKGDDDE</sequence>
<organism evidence="1 2">
    <name type="scientific">Lodderomyces beijingensis</name>
    <dbReference type="NCBI Taxonomy" id="1775926"/>
    <lineage>
        <taxon>Eukaryota</taxon>
        <taxon>Fungi</taxon>
        <taxon>Dikarya</taxon>
        <taxon>Ascomycota</taxon>
        <taxon>Saccharomycotina</taxon>
        <taxon>Pichiomycetes</taxon>
        <taxon>Debaryomycetaceae</taxon>
        <taxon>Candida/Lodderomyces clade</taxon>
        <taxon>Lodderomyces</taxon>
    </lineage>
</organism>
<name>A0ABP0ZKQ2_9ASCO</name>
<evidence type="ECO:0000313" key="2">
    <source>
        <dbReference type="Proteomes" id="UP001497383"/>
    </source>
</evidence>
<dbReference type="EMBL" id="OZ022405">
    <property type="protein sequence ID" value="CAK9436521.1"/>
    <property type="molecule type" value="Genomic_DNA"/>
</dbReference>
<keyword evidence="2" id="KW-1185">Reference proteome</keyword>
<dbReference type="GeneID" id="92206275"/>
<proteinExistence type="predicted"/>
<reference evidence="1 2" key="1">
    <citation type="submission" date="2024-03" db="EMBL/GenBank/DDBJ databases">
        <authorList>
            <person name="Brejova B."/>
        </authorList>
    </citation>
    <scope>NUCLEOTIDE SEQUENCE [LARGE SCALE GENOMIC DNA]</scope>
    <source>
        <strain evidence="1 2">CBS 14171</strain>
    </source>
</reference>